<protein>
    <submittedName>
        <fullName evidence="2">DOC family protein</fullName>
    </submittedName>
</protein>
<dbReference type="PANTHER" id="PTHR39426:SF1">
    <property type="entry name" value="HOMOLOGY TO DEATH-ON-CURING PROTEIN OF PHAGE P1"/>
    <property type="match status" value="1"/>
</dbReference>
<dbReference type="EMBL" id="ML992526">
    <property type="protein sequence ID" value="KAF2218856.1"/>
    <property type="molecule type" value="Genomic_DNA"/>
</dbReference>
<evidence type="ECO:0000313" key="2">
    <source>
        <dbReference type="EMBL" id="KAF2218856.1"/>
    </source>
</evidence>
<feature type="domain" description="Fido" evidence="1">
    <location>
        <begin position="1"/>
        <end position="132"/>
    </location>
</feature>
<dbReference type="NCBIfam" id="TIGR01550">
    <property type="entry name" value="DOC_P1"/>
    <property type="match status" value="1"/>
</dbReference>
<organism evidence="2 3">
    <name type="scientific">Elsinoe ampelina</name>
    <dbReference type="NCBI Taxonomy" id="302913"/>
    <lineage>
        <taxon>Eukaryota</taxon>
        <taxon>Fungi</taxon>
        <taxon>Dikarya</taxon>
        <taxon>Ascomycota</taxon>
        <taxon>Pezizomycotina</taxon>
        <taxon>Dothideomycetes</taxon>
        <taxon>Dothideomycetidae</taxon>
        <taxon>Myriangiales</taxon>
        <taxon>Elsinoaceae</taxon>
        <taxon>Elsinoe</taxon>
    </lineage>
</organism>
<dbReference type="Gene3D" id="1.20.120.1870">
    <property type="entry name" value="Fic/DOC protein, Fido domain"/>
    <property type="match status" value="1"/>
</dbReference>
<name>A0A6A6FZB9_9PEZI</name>
<dbReference type="PANTHER" id="PTHR39426">
    <property type="entry name" value="HOMOLOGY TO DEATH-ON-CURING PROTEIN OF PHAGE P1"/>
    <property type="match status" value="1"/>
</dbReference>
<dbReference type="Pfam" id="PF02661">
    <property type="entry name" value="Fic"/>
    <property type="match status" value="1"/>
</dbReference>
<gene>
    <name evidence="2" type="ORF">BDZ85DRAFT_207190</name>
</gene>
<dbReference type="InterPro" id="IPR006440">
    <property type="entry name" value="Doc"/>
</dbReference>
<accession>A0A6A6FZB9</accession>
<dbReference type="OrthoDB" id="3049701at2759"/>
<evidence type="ECO:0000313" key="3">
    <source>
        <dbReference type="Proteomes" id="UP000799538"/>
    </source>
</evidence>
<dbReference type="Proteomes" id="UP000799538">
    <property type="component" value="Unassembled WGS sequence"/>
</dbReference>
<proteinExistence type="predicted"/>
<dbReference type="SUPFAM" id="SSF140931">
    <property type="entry name" value="Fic-like"/>
    <property type="match status" value="1"/>
</dbReference>
<dbReference type="PROSITE" id="PS51459">
    <property type="entry name" value="FIDO"/>
    <property type="match status" value="1"/>
</dbReference>
<dbReference type="InterPro" id="IPR053737">
    <property type="entry name" value="Type_II_TA_Toxin"/>
</dbReference>
<sequence length="154" mass="17506">MAATPLKTFRFLTVELVQRLLHNHLTEAALVQPDLLESAMNSPINIKHYTQEQNVFRLAANLSEKVAKNHAFQDGNKRAAMLVADTFLKINGYALQQVPFQDERTNTILSKAHLAVVNNEWTTEQLAQCYESIARPVQSVSKEIERLRAEAKEY</sequence>
<reference evidence="3" key="1">
    <citation type="journal article" date="2020" name="Stud. Mycol.">
        <title>101 Dothideomycetes genomes: A test case for predicting lifestyles and emergence of pathogens.</title>
        <authorList>
            <person name="Haridas S."/>
            <person name="Albert R."/>
            <person name="Binder M."/>
            <person name="Bloem J."/>
            <person name="LaButti K."/>
            <person name="Salamov A."/>
            <person name="Andreopoulos B."/>
            <person name="Baker S."/>
            <person name="Barry K."/>
            <person name="Bills G."/>
            <person name="Bluhm B."/>
            <person name="Cannon C."/>
            <person name="Castanera R."/>
            <person name="Culley D."/>
            <person name="Daum C."/>
            <person name="Ezra D."/>
            <person name="Gonzalez J."/>
            <person name="Henrissat B."/>
            <person name="Kuo A."/>
            <person name="Liang C."/>
            <person name="Lipzen A."/>
            <person name="Lutzoni F."/>
            <person name="Magnuson J."/>
            <person name="Mondo S."/>
            <person name="Nolan M."/>
            <person name="Ohm R."/>
            <person name="Pangilinan J."/>
            <person name="Park H.-J."/>
            <person name="Ramirez L."/>
            <person name="Alfaro M."/>
            <person name="Sun H."/>
            <person name="Tritt A."/>
            <person name="Yoshinaga Y."/>
            <person name="Zwiers L.-H."/>
            <person name="Turgeon B."/>
            <person name="Goodwin S."/>
            <person name="Spatafora J."/>
            <person name="Crous P."/>
            <person name="Grigoriev I."/>
        </authorList>
    </citation>
    <scope>NUCLEOTIDE SEQUENCE [LARGE SCALE GENOMIC DNA]</scope>
    <source>
        <strain evidence="3">CECT 20119</strain>
    </source>
</reference>
<dbReference type="InterPro" id="IPR003812">
    <property type="entry name" value="Fido"/>
</dbReference>
<keyword evidence="3" id="KW-1185">Reference proteome</keyword>
<dbReference type="GO" id="GO:0016301">
    <property type="term" value="F:kinase activity"/>
    <property type="evidence" value="ECO:0007669"/>
    <property type="project" value="InterPro"/>
</dbReference>
<dbReference type="InterPro" id="IPR036597">
    <property type="entry name" value="Fido-like_dom_sf"/>
</dbReference>
<evidence type="ECO:0000259" key="1">
    <source>
        <dbReference type="PROSITE" id="PS51459"/>
    </source>
</evidence>
<dbReference type="AlphaFoldDB" id="A0A6A6FZB9"/>